<feature type="region of interest" description="Disordered" evidence="1">
    <location>
        <begin position="169"/>
        <end position="240"/>
    </location>
</feature>
<gene>
    <name evidence="2" type="ORF">K466DRAFT_570458</name>
</gene>
<keyword evidence="3" id="KW-1185">Reference proteome</keyword>
<feature type="compositionally biased region" description="Basic and acidic residues" evidence="1">
    <location>
        <begin position="200"/>
        <end position="210"/>
    </location>
</feature>
<proteinExistence type="predicted"/>
<reference evidence="2 3" key="1">
    <citation type="journal article" date="2019" name="Nat. Ecol. Evol.">
        <title>Megaphylogeny resolves global patterns of mushroom evolution.</title>
        <authorList>
            <person name="Varga T."/>
            <person name="Krizsan K."/>
            <person name="Foldi C."/>
            <person name="Dima B."/>
            <person name="Sanchez-Garcia M."/>
            <person name="Sanchez-Ramirez S."/>
            <person name="Szollosi G.J."/>
            <person name="Szarkandi J.G."/>
            <person name="Papp V."/>
            <person name="Albert L."/>
            <person name="Andreopoulos W."/>
            <person name="Angelini C."/>
            <person name="Antonin V."/>
            <person name="Barry K.W."/>
            <person name="Bougher N.L."/>
            <person name="Buchanan P."/>
            <person name="Buyck B."/>
            <person name="Bense V."/>
            <person name="Catcheside P."/>
            <person name="Chovatia M."/>
            <person name="Cooper J."/>
            <person name="Damon W."/>
            <person name="Desjardin D."/>
            <person name="Finy P."/>
            <person name="Geml J."/>
            <person name="Haridas S."/>
            <person name="Hughes K."/>
            <person name="Justo A."/>
            <person name="Karasinski D."/>
            <person name="Kautmanova I."/>
            <person name="Kiss B."/>
            <person name="Kocsube S."/>
            <person name="Kotiranta H."/>
            <person name="LaButti K.M."/>
            <person name="Lechner B.E."/>
            <person name="Liimatainen K."/>
            <person name="Lipzen A."/>
            <person name="Lukacs Z."/>
            <person name="Mihaltcheva S."/>
            <person name="Morgado L.N."/>
            <person name="Niskanen T."/>
            <person name="Noordeloos M.E."/>
            <person name="Ohm R.A."/>
            <person name="Ortiz-Santana B."/>
            <person name="Ovrebo C."/>
            <person name="Racz N."/>
            <person name="Riley R."/>
            <person name="Savchenko A."/>
            <person name="Shiryaev A."/>
            <person name="Soop K."/>
            <person name="Spirin V."/>
            <person name="Szebenyi C."/>
            <person name="Tomsovsky M."/>
            <person name="Tulloss R.E."/>
            <person name="Uehling J."/>
            <person name="Grigoriev I.V."/>
            <person name="Vagvolgyi C."/>
            <person name="Papp T."/>
            <person name="Martin F.M."/>
            <person name="Miettinen O."/>
            <person name="Hibbett D.S."/>
            <person name="Nagy L.G."/>
        </authorList>
    </citation>
    <scope>NUCLEOTIDE SEQUENCE [LARGE SCALE GENOMIC DNA]</scope>
    <source>
        <strain evidence="2 3">HHB13444</strain>
    </source>
</reference>
<evidence type="ECO:0000313" key="2">
    <source>
        <dbReference type="EMBL" id="TFK79075.1"/>
    </source>
</evidence>
<dbReference type="EMBL" id="ML212180">
    <property type="protein sequence ID" value="TFK79075.1"/>
    <property type="molecule type" value="Genomic_DNA"/>
</dbReference>
<accession>A0A5C3NP96</accession>
<dbReference type="InParanoid" id="A0A5C3NP96"/>
<name>A0A5C3NP96_9APHY</name>
<feature type="compositionally biased region" description="Basic and acidic residues" evidence="1">
    <location>
        <begin position="91"/>
        <end position="107"/>
    </location>
</feature>
<organism evidence="2 3">
    <name type="scientific">Polyporus arcularius HHB13444</name>
    <dbReference type="NCBI Taxonomy" id="1314778"/>
    <lineage>
        <taxon>Eukaryota</taxon>
        <taxon>Fungi</taxon>
        <taxon>Dikarya</taxon>
        <taxon>Basidiomycota</taxon>
        <taxon>Agaricomycotina</taxon>
        <taxon>Agaricomycetes</taxon>
        <taxon>Polyporales</taxon>
        <taxon>Polyporaceae</taxon>
        <taxon>Polyporus</taxon>
    </lineage>
</organism>
<dbReference type="Proteomes" id="UP000308197">
    <property type="component" value="Unassembled WGS sequence"/>
</dbReference>
<feature type="region of interest" description="Disordered" evidence="1">
    <location>
        <begin position="27"/>
        <end position="47"/>
    </location>
</feature>
<dbReference type="AlphaFoldDB" id="A0A5C3NP96"/>
<sequence>MHERIQMQYATRLRNTVEFGGAWRVHGTGGRSPSAGRGITLPNQPVFRNPSSRTALVMMGNENDSNTISQACGTRCSATPSVHNKRTPVHGHGESEQLESPRNRDGRSLPVRLTTPDAPAPEFAARATPTNADTHIITICSSGTSQNCRFNFKLCKAASANLAPVRLAQGHPDADQQQSDEKGDLREPPQVVDASAPGQAEHDERDHFDEDQGIIQPTCDPGIVPTRGVPGHGGSKMSTG</sequence>
<evidence type="ECO:0000313" key="3">
    <source>
        <dbReference type="Proteomes" id="UP000308197"/>
    </source>
</evidence>
<feature type="region of interest" description="Disordered" evidence="1">
    <location>
        <begin position="76"/>
        <end position="127"/>
    </location>
</feature>
<evidence type="ECO:0000256" key="1">
    <source>
        <dbReference type="SAM" id="MobiDB-lite"/>
    </source>
</evidence>
<protein>
    <submittedName>
        <fullName evidence="2">Uncharacterized protein</fullName>
    </submittedName>
</protein>